<accession>A0A1C3XI23</accession>
<name>A0A1C3XI23_9BRAD</name>
<protein>
    <recommendedName>
        <fullName evidence="3">DUF736 domain-containing protein</fullName>
    </recommendedName>
</protein>
<evidence type="ECO:0000313" key="1">
    <source>
        <dbReference type="EMBL" id="SCB51849.1"/>
    </source>
</evidence>
<evidence type="ECO:0000313" key="2">
    <source>
        <dbReference type="Proteomes" id="UP000199184"/>
    </source>
</evidence>
<gene>
    <name evidence="1" type="ORF">GA0061098_101679</name>
</gene>
<sequence length="83" mass="9307">MEIGAAWFKRSKEDRNYLGLKLDDPSSTAPIFANLFADEQGEGFSLIWSRPSRRNGDCPDPQCLARLVRAGHYLAQEPAAILR</sequence>
<dbReference type="InterPro" id="IPR007948">
    <property type="entry name" value="DUF736"/>
</dbReference>
<keyword evidence="2" id="KW-1185">Reference proteome</keyword>
<dbReference type="EMBL" id="FMAI01000016">
    <property type="protein sequence ID" value="SCB51849.1"/>
    <property type="molecule type" value="Genomic_DNA"/>
</dbReference>
<dbReference type="Proteomes" id="UP000199184">
    <property type="component" value="Unassembled WGS sequence"/>
</dbReference>
<dbReference type="AlphaFoldDB" id="A0A1C3XI23"/>
<reference evidence="2" key="1">
    <citation type="submission" date="2016-08" db="EMBL/GenBank/DDBJ databases">
        <authorList>
            <person name="Varghese N."/>
            <person name="Submissions Spin"/>
        </authorList>
    </citation>
    <scope>NUCLEOTIDE SEQUENCE [LARGE SCALE GENOMIC DNA]</scope>
    <source>
        <strain evidence="2">ERR11</strain>
    </source>
</reference>
<dbReference type="Pfam" id="PF05284">
    <property type="entry name" value="DUF736"/>
    <property type="match status" value="1"/>
</dbReference>
<evidence type="ECO:0008006" key="3">
    <source>
        <dbReference type="Google" id="ProtNLM"/>
    </source>
</evidence>
<organism evidence="1 2">
    <name type="scientific">Bradyrhizobium shewense</name>
    <dbReference type="NCBI Taxonomy" id="1761772"/>
    <lineage>
        <taxon>Bacteria</taxon>
        <taxon>Pseudomonadati</taxon>
        <taxon>Pseudomonadota</taxon>
        <taxon>Alphaproteobacteria</taxon>
        <taxon>Hyphomicrobiales</taxon>
        <taxon>Nitrobacteraceae</taxon>
        <taxon>Bradyrhizobium</taxon>
    </lineage>
</organism>
<proteinExistence type="predicted"/>